<proteinExistence type="predicted"/>
<accession>A0A5B8UEJ2</accession>
<protein>
    <submittedName>
        <fullName evidence="2">Uncharacterized protein</fullName>
    </submittedName>
</protein>
<keyword evidence="3" id="KW-1185">Reference proteome</keyword>
<dbReference type="OrthoDB" id="6021991at2"/>
<evidence type="ECO:0000313" key="3">
    <source>
        <dbReference type="Proteomes" id="UP000321204"/>
    </source>
</evidence>
<dbReference type="Proteomes" id="UP000321204">
    <property type="component" value="Chromosome"/>
</dbReference>
<evidence type="ECO:0000256" key="1">
    <source>
        <dbReference type="SAM" id="Phobius"/>
    </source>
</evidence>
<keyword evidence="1" id="KW-0812">Transmembrane</keyword>
<gene>
    <name evidence="2" type="ORF">FSB75_01020</name>
</gene>
<keyword evidence="1" id="KW-1133">Transmembrane helix</keyword>
<dbReference type="RefSeq" id="WP_146781563.1">
    <property type="nucleotide sequence ID" value="NZ_BAABIO010000006.1"/>
</dbReference>
<sequence length="177" mass="20031">MENVANVDVQKRTDETYKDIPGWGIDADPENEPTYPMKHYTGDDHQRLHYERPPLQPVDVEVLHSNERPNVTAAFGTVSPPSGLSGMLRRYAFQHSEGSSLHWLPLIMADRINAIEGIVDDLAHGHIPNVFAERGWNAEWKYNRKGLITKIAVTTLVATTVIALLSTKKKKKKRFSF</sequence>
<evidence type="ECO:0000313" key="2">
    <source>
        <dbReference type="EMBL" id="QEC54539.1"/>
    </source>
</evidence>
<keyword evidence="1" id="KW-0472">Membrane</keyword>
<dbReference type="EMBL" id="CP042433">
    <property type="protein sequence ID" value="QEC54539.1"/>
    <property type="molecule type" value="Genomic_DNA"/>
</dbReference>
<dbReference type="AlphaFoldDB" id="A0A5B8UEJ2"/>
<organism evidence="2 3">
    <name type="scientific">Flavisolibacter ginsenosidimutans</name>
    <dbReference type="NCBI Taxonomy" id="661481"/>
    <lineage>
        <taxon>Bacteria</taxon>
        <taxon>Pseudomonadati</taxon>
        <taxon>Bacteroidota</taxon>
        <taxon>Chitinophagia</taxon>
        <taxon>Chitinophagales</taxon>
        <taxon>Chitinophagaceae</taxon>
        <taxon>Flavisolibacter</taxon>
    </lineage>
</organism>
<name>A0A5B8UEJ2_9BACT</name>
<dbReference type="KEGG" id="fgg:FSB75_01020"/>
<reference evidence="2 3" key="1">
    <citation type="journal article" date="2015" name="Int. J. Syst. Evol. Microbiol.">
        <title>Flavisolibacter ginsenosidimutans sp. nov., with ginsenoside-converting activity isolated from soil used for cultivating ginseng.</title>
        <authorList>
            <person name="Zhao Y."/>
            <person name="Liu Q."/>
            <person name="Kang M.S."/>
            <person name="Jin F."/>
            <person name="Yu H."/>
            <person name="Im W.T."/>
        </authorList>
    </citation>
    <scope>NUCLEOTIDE SEQUENCE [LARGE SCALE GENOMIC DNA]</scope>
    <source>
        <strain evidence="2 3">Gsoil 636</strain>
    </source>
</reference>
<feature type="transmembrane region" description="Helical" evidence="1">
    <location>
        <begin position="147"/>
        <end position="165"/>
    </location>
</feature>